<name>A0A367ZRL3_9BACT</name>
<comment type="caution">
    <text evidence="1">The sequence shown here is derived from an EMBL/GenBank/DDBJ whole genome shotgun (WGS) entry which is preliminary data.</text>
</comment>
<dbReference type="EMBL" id="QOQW01000004">
    <property type="protein sequence ID" value="RCK80758.1"/>
    <property type="molecule type" value="Genomic_DNA"/>
</dbReference>
<dbReference type="Gene3D" id="1.20.1260.10">
    <property type="match status" value="1"/>
</dbReference>
<protein>
    <submittedName>
        <fullName evidence="1">Ferritin-like protein</fullName>
    </submittedName>
</protein>
<evidence type="ECO:0000313" key="2">
    <source>
        <dbReference type="Proteomes" id="UP000252355"/>
    </source>
</evidence>
<proteinExistence type="predicted"/>
<dbReference type="InterPro" id="IPR012347">
    <property type="entry name" value="Ferritin-like"/>
</dbReference>
<dbReference type="SUPFAM" id="SSF47240">
    <property type="entry name" value="Ferritin-like"/>
    <property type="match status" value="1"/>
</dbReference>
<sequence length="151" mass="17515">MVGKQVGDILAQAQQFHQDLSRFYDNLEKVADRERVKMLLKYFSHQEQALQESLRDFEASIGQEVLSTWYKFPPESEGKDLLERLHLEPSMTVNQVVEIALALIDCLAKVYQTAAETAPTEEVREVFRHLLRLADRQRDRLQEQGEAVKDL</sequence>
<accession>A0A367ZRL3</accession>
<gene>
    <name evidence="1" type="ORF">OZSIB_2646</name>
</gene>
<dbReference type="AlphaFoldDB" id="A0A367ZRL3"/>
<reference evidence="1 2" key="1">
    <citation type="submission" date="2018-05" db="EMBL/GenBank/DDBJ databases">
        <title>A metagenomic window into the 2 km-deep terrestrial subsurface aquifer revealed taxonomically and functionally diverse microbial community comprising novel uncultured bacterial lineages.</title>
        <authorList>
            <person name="Kadnikov V.V."/>
            <person name="Mardanov A.V."/>
            <person name="Beletsky A.V."/>
            <person name="Banks D."/>
            <person name="Pimenov N.V."/>
            <person name="Frank Y.A."/>
            <person name="Karnachuk O.V."/>
            <person name="Ravin N.V."/>
        </authorList>
    </citation>
    <scope>NUCLEOTIDE SEQUENCE [LARGE SCALE GENOMIC DNA]</scope>
    <source>
        <strain evidence="1">BY5</strain>
    </source>
</reference>
<evidence type="ECO:0000313" key="1">
    <source>
        <dbReference type="EMBL" id="RCK80758.1"/>
    </source>
</evidence>
<dbReference type="Proteomes" id="UP000252355">
    <property type="component" value="Unassembled WGS sequence"/>
</dbReference>
<organism evidence="1 2">
    <name type="scientific">Candidatus Ozemobacter sibiricus</name>
    <dbReference type="NCBI Taxonomy" id="2268124"/>
    <lineage>
        <taxon>Bacteria</taxon>
        <taxon>Candidatus Ozemobacteria</taxon>
        <taxon>Candidatus Ozemobacterales</taxon>
        <taxon>Candidatus Ozemobacteraceae</taxon>
        <taxon>Candidatus Ozemobacter</taxon>
    </lineage>
</organism>
<dbReference type="InterPro" id="IPR009078">
    <property type="entry name" value="Ferritin-like_SF"/>
</dbReference>